<dbReference type="Pfam" id="PF12804">
    <property type="entry name" value="NTP_transf_3"/>
    <property type="match status" value="1"/>
</dbReference>
<dbReference type="EMBL" id="AP024597">
    <property type="protein sequence ID" value="BCU69516.1"/>
    <property type="molecule type" value="Genomic_DNA"/>
</dbReference>
<evidence type="ECO:0000313" key="2">
    <source>
        <dbReference type="EMBL" id="BCU69516.1"/>
    </source>
</evidence>
<evidence type="ECO:0000313" key="3">
    <source>
        <dbReference type="Proteomes" id="UP000825123"/>
    </source>
</evidence>
<dbReference type="KEGG" id="csty:KN1_08130"/>
<dbReference type="GO" id="GO:0016301">
    <property type="term" value="F:kinase activity"/>
    <property type="evidence" value="ECO:0007669"/>
    <property type="project" value="UniProtKB-KW"/>
</dbReference>
<dbReference type="Proteomes" id="UP000825123">
    <property type="component" value="Chromosome"/>
</dbReference>
<name>A0A8D5U618_9CREN</name>
<dbReference type="GeneID" id="66162568"/>
<protein>
    <submittedName>
        <fullName evidence="2">4-diphosphocytidyl-2C-methyl-D-erythritol kinase</fullName>
    </submittedName>
</protein>
<accession>A0A8D5U618</accession>
<dbReference type="PANTHER" id="PTHR43777:SF1">
    <property type="entry name" value="MOLYBDENUM COFACTOR CYTIDYLYLTRANSFERASE"/>
    <property type="match status" value="1"/>
</dbReference>
<dbReference type="CDD" id="cd04182">
    <property type="entry name" value="GT_2_like_f"/>
    <property type="match status" value="1"/>
</dbReference>
<dbReference type="Gene3D" id="3.90.550.10">
    <property type="entry name" value="Spore Coat Polysaccharide Biosynthesis Protein SpsA, Chain A"/>
    <property type="match status" value="1"/>
</dbReference>
<organism evidence="2 3">
    <name type="scientific">Stygiolobus caldivivus</name>
    <dbReference type="NCBI Taxonomy" id="2824673"/>
    <lineage>
        <taxon>Archaea</taxon>
        <taxon>Thermoproteota</taxon>
        <taxon>Thermoprotei</taxon>
        <taxon>Sulfolobales</taxon>
        <taxon>Sulfolobaceae</taxon>
        <taxon>Stygiolobus</taxon>
    </lineage>
</organism>
<keyword evidence="2" id="KW-0808">Transferase</keyword>
<dbReference type="AlphaFoldDB" id="A0A8D5U618"/>
<feature type="domain" description="MobA-like NTP transferase" evidence="1">
    <location>
        <begin position="5"/>
        <end position="157"/>
    </location>
</feature>
<dbReference type="RefSeq" id="WP_221289536.1">
    <property type="nucleotide sequence ID" value="NZ_AP024597.1"/>
</dbReference>
<gene>
    <name evidence="2" type="ORF">KN1_08130</name>
</gene>
<dbReference type="GO" id="GO:0016779">
    <property type="term" value="F:nucleotidyltransferase activity"/>
    <property type="evidence" value="ECO:0007669"/>
    <property type="project" value="UniProtKB-ARBA"/>
</dbReference>
<dbReference type="InterPro" id="IPR029044">
    <property type="entry name" value="Nucleotide-diphossugar_trans"/>
</dbReference>
<keyword evidence="2" id="KW-0418">Kinase</keyword>
<dbReference type="SUPFAM" id="SSF53448">
    <property type="entry name" value="Nucleotide-diphospho-sugar transferases"/>
    <property type="match status" value="1"/>
</dbReference>
<sequence length="185" mass="20431">MRIGAIILAAGEAKRFGGNKLTAEIDGKPIIRKVIEASEGLDRVIIVGKYYQELIRVLEDEIVIYNPLWREGISTSLKLGIRFFQDYDGVIVLLGDMPLVSKETVNKLTSSFSVECDMVVPTYNGARGNPVILNKRTYGLIMELKGDVGARQLLGKVKKVCYIECGKEVVIDVDTPSDLASVKRP</sequence>
<proteinExistence type="predicted"/>
<dbReference type="PANTHER" id="PTHR43777">
    <property type="entry name" value="MOLYBDENUM COFACTOR CYTIDYLYLTRANSFERASE"/>
    <property type="match status" value="1"/>
</dbReference>
<dbReference type="InterPro" id="IPR025877">
    <property type="entry name" value="MobA-like_NTP_Trfase"/>
</dbReference>
<reference evidence="2 3" key="1">
    <citation type="submission" date="2021-04" db="EMBL/GenBank/DDBJ databases">
        <title>Complete genome sequence of Stygiolobus sp. KN-1.</title>
        <authorList>
            <person name="Nakamura K."/>
            <person name="Sakai H."/>
            <person name="Kurosawa N."/>
        </authorList>
    </citation>
    <scope>NUCLEOTIDE SEQUENCE [LARGE SCALE GENOMIC DNA]</scope>
    <source>
        <strain evidence="2 3">KN-1</strain>
    </source>
</reference>
<evidence type="ECO:0000259" key="1">
    <source>
        <dbReference type="Pfam" id="PF12804"/>
    </source>
</evidence>
<keyword evidence="3" id="KW-1185">Reference proteome</keyword>